<dbReference type="RefSeq" id="WP_116707946.1">
    <property type="nucleotide sequence ID" value="NZ_QEKW01000004.1"/>
</dbReference>
<dbReference type="GO" id="GO:0016874">
    <property type="term" value="F:ligase activity"/>
    <property type="evidence" value="ECO:0007669"/>
    <property type="project" value="UniProtKB-KW"/>
</dbReference>
<dbReference type="PANTHER" id="PTHR36932:SF1">
    <property type="entry name" value="CAPSULAR POLYSACCHARIDE BIOSYNTHESIS PROTEIN"/>
    <property type="match status" value="1"/>
</dbReference>
<keyword evidence="2" id="KW-0436">Ligase</keyword>
<proteinExistence type="predicted"/>
<comment type="caution">
    <text evidence="2">The sequence shown here is derived from an EMBL/GenBank/DDBJ whole genome shotgun (WGS) entry which is preliminary data.</text>
</comment>
<evidence type="ECO:0000313" key="3">
    <source>
        <dbReference type="Proteomes" id="UP000245639"/>
    </source>
</evidence>
<feature type="compositionally biased region" description="Basic residues" evidence="1">
    <location>
        <begin position="447"/>
        <end position="458"/>
    </location>
</feature>
<evidence type="ECO:0000313" key="2">
    <source>
        <dbReference type="EMBL" id="PVZ10918.1"/>
    </source>
</evidence>
<dbReference type="EMBL" id="QEKW01000004">
    <property type="protein sequence ID" value="PVZ10918.1"/>
    <property type="molecule type" value="Genomic_DNA"/>
</dbReference>
<dbReference type="OrthoDB" id="580775at2"/>
<accession>A0A2U1FFH3</accession>
<dbReference type="SUPFAM" id="SSF56801">
    <property type="entry name" value="Acetyl-CoA synthetase-like"/>
    <property type="match status" value="1"/>
</dbReference>
<dbReference type="PANTHER" id="PTHR36932">
    <property type="entry name" value="CAPSULAR POLYSACCHARIDE BIOSYNTHESIS PROTEIN"/>
    <property type="match status" value="1"/>
</dbReference>
<protein>
    <submittedName>
        <fullName evidence="2">Phenylacetate-coenzyme A ligase PaaK-like adenylate-forming protein</fullName>
    </submittedName>
</protein>
<organism evidence="2 3">
    <name type="scientific">Actinomycetospora cinnamomea</name>
    <dbReference type="NCBI Taxonomy" id="663609"/>
    <lineage>
        <taxon>Bacteria</taxon>
        <taxon>Bacillati</taxon>
        <taxon>Actinomycetota</taxon>
        <taxon>Actinomycetes</taxon>
        <taxon>Pseudonocardiales</taxon>
        <taxon>Pseudonocardiaceae</taxon>
        <taxon>Actinomycetospora</taxon>
    </lineage>
</organism>
<dbReference type="AlphaFoldDB" id="A0A2U1FFH3"/>
<evidence type="ECO:0000256" key="1">
    <source>
        <dbReference type="SAM" id="MobiDB-lite"/>
    </source>
</evidence>
<reference evidence="2 3" key="1">
    <citation type="submission" date="2018-04" db="EMBL/GenBank/DDBJ databases">
        <title>Genomic Encyclopedia of Type Strains, Phase IV (KMG-IV): sequencing the most valuable type-strain genomes for metagenomic binning, comparative biology and taxonomic classification.</title>
        <authorList>
            <person name="Goeker M."/>
        </authorList>
    </citation>
    <scope>NUCLEOTIDE SEQUENCE [LARGE SCALE GENOMIC DNA]</scope>
    <source>
        <strain evidence="2 3">DSM 45771</strain>
    </source>
</reference>
<name>A0A2U1FFH3_9PSEU</name>
<gene>
    <name evidence="2" type="ORF">C8D89_104131</name>
</gene>
<feature type="region of interest" description="Disordered" evidence="1">
    <location>
        <begin position="434"/>
        <end position="467"/>
    </location>
</feature>
<dbReference type="Proteomes" id="UP000245639">
    <property type="component" value="Unassembled WGS sequence"/>
</dbReference>
<sequence length="467" mass="50538">MRRRELTAAGVAWDAWRAVRGGPPAIAARRAARLDAVVRHARRASPFYAEHYRALPDGPVDLVRLPPVRKPGLMARFDDWVTDPAVTRTGVEAFVGDPGRVGEDFLGRYVVFTTSGSTAEPALLVQDPRAVAVMTGLTYARSAGVLPPRLLLRVLARGARQAAVFAPGGHYLSATMFERRLRARPVRRRWARYFSVLDPLPQLVAQLDEFQPVLLGTYASALGVLADEQEAGRLHISPLVISSGGEALTPTVRRRAERVFGAVVVDTYNASEATPLSLPCRRGRMHVNADWFVVEPVDAEGAPVPDGQRSETVLVTNLANHVQPIIRYELGDSVVVGAEPCPCGSPLPTITAEGRTDEILRIPGADDAEVALLPMAVATVVEETPGVRGYQVVQTAPATLALRLDVDPGARRDEVGQRARDRLDEYLRTQGAAPGVAIELADDPPRPHPRSGKLRHVLRSLPPSPLG</sequence>
<dbReference type="InterPro" id="IPR053158">
    <property type="entry name" value="CapK_Type1_Caps_Biosynth"/>
</dbReference>
<dbReference type="Gene3D" id="3.40.50.12780">
    <property type="entry name" value="N-terminal domain of ligase-like"/>
    <property type="match status" value="1"/>
</dbReference>
<dbReference type="InterPro" id="IPR042099">
    <property type="entry name" value="ANL_N_sf"/>
</dbReference>
<keyword evidence="3" id="KW-1185">Reference proteome</keyword>